<dbReference type="SUPFAM" id="SSF50978">
    <property type="entry name" value="WD40 repeat-like"/>
    <property type="match status" value="1"/>
</dbReference>
<evidence type="ECO:0000256" key="4">
    <source>
        <dbReference type="ARBA" id="ARBA00022737"/>
    </source>
</evidence>
<comment type="function">
    <text evidence="7">Component of the eukaryotic translation initiation factor 3 (eIF-3) complex, which is involved in protein synthesis of a specialized repertoire of mRNAs and, together with other initiation factors, stimulates binding of mRNA and methionyl-tRNAi to the 40S ribosome. The eIF-3 complex specifically targets and initiates translation of a subset of mRNAs involved in cell proliferation.</text>
</comment>
<dbReference type="HAMAP" id="MF_03008">
    <property type="entry name" value="eIF3i"/>
    <property type="match status" value="1"/>
</dbReference>
<keyword evidence="5 7" id="KW-0648">Protein biosynthesis</keyword>
<dbReference type="PROSITE" id="PS50294">
    <property type="entry name" value="WD_REPEATS_REGION"/>
    <property type="match status" value="2"/>
</dbReference>
<dbReference type="EMBL" id="JAVYJV010000052">
    <property type="protein sequence ID" value="KAK4337131.1"/>
    <property type="molecule type" value="Genomic_DNA"/>
</dbReference>
<feature type="repeat" description="WD" evidence="8">
    <location>
        <begin position="188"/>
        <end position="229"/>
    </location>
</feature>
<feature type="repeat" description="WD" evidence="8">
    <location>
        <begin position="285"/>
        <end position="317"/>
    </location>
</feature>
<dbReference type="Pfam" id="PF24805">
    <property type="entry name" value="EIF3I"/>
    <property type="match status" value="1"/>
</dbReference>
<dbReference type="InterPro" id="IPR036322">
    <property type="entry name" value="WD40_repeat_dom_sf"/>
</dbReference>
<gene>
    <name evidence="9" type="ORF">RND71_043890</name>
</gene>
<dbReference type="InterPro" id="IPR015943">
    <property type="entry name" value="WD40/YVTN_repeat-like_dom_sf"/>
</dbReference>
<dbReference type="Proteomes" id="UP001291623">
    <property type="component" value="Unassembled WGS sequence"/>
</dbReference>
<dbReference type="GO" id="GO:0016282">
    <property type="term" value="C:eukaryotic 43S preinitiation complex"/>
    <property type="evidence" value="ECO:0007669"/>
    <property type="project" value="UniProtKB-UniRule"/>
</dbReference>
<dbReference type="GO" id="GO:0071541">
    <property type="term" value="C:eukaryotic translation initiation factor 3 complex, eIF3m"/>
    <property type="evidence" value="ECO:0007669"/>
    <property type="project" value="TreeGrafter"/>
</dbReference>
<name>A0AAE1QP13_9SOLA</name>
<dbReference type="AlphaFoldDB" id="A0AAE1QP13"/>
<dbReference type="GO" id="GO:0003743">
    <property type="term" value="F:translation initiation factor activity"/>
    <property type="evidence" value="ECO:0007669"/>
    <property type="project" value="UniProtKB-UniRule"/>
</dbReference>
<keyword evidence="10" id="KW-1185">Reference proteome</keyword>
<dbReference type="PANTHER" id="PTHR19877:SF1">
    <property type="entry name" value="EUKARYOTIC TRANSLATION INITIATION FACTOR 3 SUBUNIT I"/>
    <property type="match status" value="1"/>
</dbReference>
<keyword evidence="3 8" id="KW-0853">WD repeat</keyword>
<evidence type="ECO:0000313" key="9">
    <source>
        <dbReference type="EMBL" id="KAK4337131.1"/>
    </source>
</evidence>
<evidence type="ECO:0000256" key="3">
    <source>
        <dbReference type="ARBA" id="ARBA00022574"/>
    </source>
</evidence>
<evidence type="ECO:0000256" key="6">
    <source>
        <dbReference type="ARBA" id="ARBA00038394"/>
    </source>
</evidence>
<dbReference type="GO" id="GO:0003723">
    <property type="term" value="F:RNA binding"/>
    <property type="evidence" value="ECO:0007669"/>
    <property type="project" value="TreeGrafter"/>
</dbReference>
<comment type="subcellular location">
    <subcellularLocation>
        <location evidence="7">Cytoplasm</location>
    </subcellularLocation>
</comment>
<protein>
    <recommendedName>
        <fullName evidence="7">Eukaryotic translation initiation factor 3 subunit I</fullName>
        <shortName evidence="7">eIF3i</shortName>
    </recommendedName>
</protein>
<evidence type="ECO:0000256" key="5">
    <source>
        <dbReference type="ARBA" id="ARBA00022917"/>
    </source>
</evidence>
<comment type="similarity">
    <text evidence="6">Belongs to the WD repeat STRAP family.</text>
</comment>
<reference evidence="9" key="1">
    <citation type="submission" date="2023-12" db="EMBL/GenBank/DDBJ databases">
        <title>Genome assembly of Anisodus tanguticus.</title>
        <authorList>
            <person name="Wang Y.-J."/>
        </authorList>
    </citation>
    <scope>NUCLEOTIDE SEQUENCE</scope>
    <source>
        <strain evidence="9">KB-2021</strain>
        <tissue evidence="9">Leaf</tissue>
    </source>
</reference>
<evidence type="ECO:0000256" key="1">
    <source>
        <dbReference type="ARBA" id="ARBA00022490"/>
    </source>
</evidence>
<dbReference type="GO" id="GO:0033290">
    <property type="term" value="C:eukaryotic 48S preinitiation complex"/>
    <property type="evidence" value="ECO:0007669"/>
    <property type="project" value="UniProtKB-UniRule"/>
</dbReference>
<comment type="similarity">
    <text evidence="7">Belongs to the eIF-3 subunit I family.</text>
</comment>
<feature type="repeat" description="WD" evidence="8">
    <location>
        <begin position="6"/>
        <end position="47"/>
    </location>
</feature>
<keyword evidence="4" id="KW-0677">Repeat</keyword>
<evidence type="ECO:0000256" key="8">
    <source>
        <dbReference type="PROSITE-ProRule" id="PRU00221"/>
    </source>
</evidence>
<keyword evidence="1 7" id="KW-0963">Cytoplasm</keyword>
<proteinExistence type="inferred from homology"/>
<comment type="caution">
    <text evidence="9">The sequence shown here is derived from an EMBL/GenBank/DDBJ whole genome shotgun (WGS) entry which is preliminary data.</text>
</comment>
<comment type="subunit">
    <text evidence="7">Component of the eukaryotic translation initiation factor 3 (eIF-3) complex.</text>
</comment>
<dbReference type="InterPro" id="IPR027525">
    <property type="entry name" value="eIF3i"/>
</dbReference>
<dbReference type="PROSITE" id="PS00678">
    <property type="entry name" value="WD_REPEATS_1"/>
    <property type="match status" value="1"/>
</dbReference>
<evidence type="ECO:0000313" key="10">
    <source>
        <dbReference type="Proteomes" id="UP001291623"/>
    </source>
</evidence>
<keyword evidence="2 7" id="KW-0396">Initiation factor</keyword>
<evidence type="ECO:0000256" key="2">
    <source>
        <dbReference type="ARBA" id="ARBA00022540"/>
    </source>
</evidence>
<organism evidence="9 10">
    <name type="scientific">Anisodus tanguticus</name>
    <dbReference type="NCBI Taxonomy" id="243964"/>
    <lineage>
        <taxon>Eukaryota</taxon>
        <taxon>Viridiplantae</taxon>
        <taxon>Streptophyta</taxon>
        <taxon>Embryophyta</taxon>
        <taxon>Tracheophyta</taxon>
        <taxon>Spermatophyta</taxon>
        <taxon>Magnoliopsida</taxon>
        <taxon>eudicotyledons</taxon>
        <taxon>Gunneridae</taxon>
        <taxon>Pentapetalae</taxon>
        <taxon>asterids</taxon>
        <taxon>lamiids</taxon>
        <taxon>Solanales</taxon>
        <taxon>Solanaceae</taxon>
        <taxon>Solanoideae</taxon>
        <taxon>Hyoscyameae</taxon>
        <taxon>Anisodus</taxon>
    </lineage>
</organism>
<dbReference type="PROSITE" id="PS50082">
    <property type="entry name" value="WD_REPEATS_2"/>
    <property type="match status" value="4"/>
</dbReference>
<feature type="repeat" description="WD" evidence="8">
    <location>
        <begin position="48"/>
        <end position="89"/>
    </location>
</feature>
<accession>A0AAE1QP13</accession>
<evidence type="ECO:0000256" key="7">
    <source>
        <dbReference type="HAMAP-Rule" id="MF_03008"/>
    </source>
</evidence>
<dbReference type="PANTHER" id="PTHR19877">
    <property type="entry name" value="EUKARYOTIC TRANSLATION INITIATION FACTOR 3 SUBUNIT I"/>
    <property type="match status" value="1"/>
</dbReference>
<dbReference type="SMART" id="SM00320">
    <property type="entry name" value="WD40"/>
    <property type="match status" value="5"/>
</dbReference>
<sequence length="361" mass="39981">MKPISLHGHERAITQIKFNRDGDLLFSAAKDASPNVWYSANGERLGSFDGHSGVIWTIDCSWDSTKVVTGSGDNTLRLWDLETGKELNKLQTRTSVRIANFSYSGKMLFYTTDEAMKLPASLKVIDLNSGSSFEPDSSGIISIDEFDRHNKPTSGLWGPLDESIITGHETGVLCKWDFRNIKEKLLEVQKHKSQINDLQYNEDQTMFITASKDTSAKLFDSETFDHLKTYQTDRPVNSAALSPIRDHVALGGGQEAMEVTTTSTRAGKFEARFYHLIFEEEFARVKGHFGPINSIAFHPSGRSYASGGEDGSTGLLDAAVATAKADAAEAEELLLNLTEMKILVMGLLVLFHFDYLQVLVL</sequence>
<dbReference type="InterPro" id="IPR001680">
    <property type="entry name" value="WD40_rpt"/>
</dbReference>
<dbReference type="Gene3D" id="2.130.10.10">
    <property type="entry name" value="YVTN repeat-like/Quinoprotein amine dehydrogenase"/>
    <property type="match status" value="1"/>
</dbReference>
<dbReference type="InterPro" id="IPR019775">
    <property type="entry name" value="WD40_repeat_CS"/>
</dbReference>
<dbReference type="GO" id="GO:0001732">
    <property type="term" value="P:formation of cytoplasmic translation initiation complex"/>
    <property type="evidence" value="ECO:0007669"/>
    <property type="project" value="UniProtKB-UniRule"/>
</dbReference>